<gene>
    <name evidence="2" type="ORF">IMCC14465_13680</name>
</gene>
<name>J9DX49_9PROT</name>
<evidence type="ECO:0000256" key="1">
    <source>
        <dbReference type="SAM" id="Phobius"/>
    </source>
</evidence>
<dbReference type="Proteomes" id="UP000004836">
    <property type="component" value="Unassembled WGS sequence"/>
</dbReference>
<accession>J9DX49</accession>
<keyword evidence="1" id="KW-0472">Membrane</keyword>
<dbReference type="STRING" id="1220535.IMCC14465_13680"/>
<dbReference type="AlphaFoldDB" id="J9DX49"/>
<keyword evidence="1" id="KW-1133">Transmembrane helix</keyword>
<dbReference type="EMBL" id="ALYF01000003">
    <property type="protein sequence ID" value="EJW21572.1"/>
    <property type="molecule type" value="Genomic_DNA"/>
</dbReference>
<keyword evidence="3" id="KW-1185">Reference proteome</keyword>
<proteinExistence type="predicted"/>
<sequence>MSLNIDTSATVLVTGATGFFGLIGILFLHLGRKHYALSMKNAESRDEA</sequence>
<organism evidence="2 3">
    <name type="scientific">alpha proteobacterium IMCC14465</name>
    <dbReference type="NCBI Taxonomy" id="1220535"/>
    <lineage>
        <taxon>Bacteria</taxon>
        <taxon>Pseudomonadati</taxon>
        <taxon>Pseudomonadota</taxon>
        <taxon>Alphaproteobacteria</taxon>
        <taxon>PS1 clade</taxon>
    </lineage>
</organism>
<reference evidence="2 3" key="1">
    <citation type="journal article" date="2012" name="J. Bacteriol.">
        <title>Genome Sequence of Strain IMCC14465, Isolated from the East Sea, Belonging to the PS1 Clade of Alphaproteobacteria.</title>
        <authorList>
            <person name="Yang S.J."/>
            <person name="Kang I."/>
            <person name="Cho J.C."/>
        </authorList>
    </citation>
    <scope>NUCLEOTIDE SEQUENCE [LARGE SCALE GENOMIC DNA]</scope>
    <source>
        <strain evidence="2 3">IMCC14465</strain>
    </source>
</reference>
<feature type="transmembrane region" description="Helical" evidence="1">
    <location>
        <begin position="12"/>
        <end position="30"/>
    </location>
</feature>
<comment type="caution">
    <text evidence="2">The sequence shown here is derived from an EMBL/GenBank/DDBJ whole genome shotgun (WGS) entry which is preliminary data.</text>
</comment>
<protein>
    <submittedName>
        <fullName evidence="2">Uncharacterized protein</fullName>
    </submittedName>
</protein>
<evidence type="ECO:0000313" key="3">
    <source>
        <dbReference type="Proteomes" id="UP000004836"/>
    </source>
</evidence>
<evidence type="ECO:0000313" key="2">
    <source>
        <dbReference type="EMBL" id="EJW21572.1"/>
    </source>
</evidence>
<keyword evidence="1" id="KW-0812">Transmembrane</keyword>